<gene>
    <name evidence="2" type="ORF">MONAX_5E020137</name>
</gene>
<dbReference type="Proteomes" id="UP000335636">
    <property type="component" value="Unassembled WGS sequence"/>
</dbReference>
<dbReference type="PANTHER" id="PTHR24135">
    <property type="entry name" value="SH3 AND MULTIPLE ANKYRIN REPEAT DOMAINS PROTEIN"/>
    <property type="match status" value="1"/>
</dbReference>
<proteinExistence type="predicted"/>
<dbReference type="GO" id="GO:0014069">
    <property type="term" value="C:postsynaptic density"/>
    <property type="evidence" value="ECO:0007669"/>
    <property type="project" value="TreeGrafter"/>
</dbReference>
<dbReference type="GO" id="GO:0045211">
    <property type="term" value="C:postsynaptic membrane"/>
    <property type="evidence" value="ECO:0007669"/>
    <property type="project" value="TreeGrafter"/>
</dbReference>
<feature type="domain" description="PDZ" evidence="1">
    <location>
        <begin position="46"/>
        <end position="107"/>
    </location>
</feature>
<evidence type="ECO:0000313" key="2">
    <source>
        <dbReference type="EMBL" id="VTJ51232.1"/>
    </source>
</evidence>
<evidence type="ECO:0000313" key="3">
    <source>
        <dbReference type="Proteomes" id="UP000335636"/>
    </source>
</evidence>
<dbReference type="EMBL" id="CABDUW010000002">
    <property type="protein sequence ID" value="VTJ51232.1"/>
    <property type="molecule type" value="Genomic_DNA"/>
</dbReference>
<dbReference type="GO" id="GO:0035255">
    <property type="term" value="F:ionotropic glutamate receptor binding"/>
    <property type="evidence" value="ECO:0007669"/>
    <property type="project" value="TreeGrafter"/>
</dbReference>
<accession>A0A5E4A3D5</accession>
<reference evidence="2" key="1">
    <citation type="submission" date="2019-04" db="EMBL/GenBank/DDBJ databases">
        <authorList>
            <person name="Alioto T."/>
            <person name="Alioto T."/>
        </authorList>
    </citation>
    <scope>NUCLEOTIDE SEQUENCE [LARGE SCALE GENOMIC DNA]</scope>
</reference>
<comment type="caution">
    <text evidence="2">The sequence shown here is derived from an EMBL/GenBank/DDBJ whole genome shotgun (WGS) entry which is preliminary data.</text>
</comment>
<dbReference type="AlphaFoldDB" id="A0A5E4A3D5"/>
<dbReference type="SUPFAM" id="SSF50156">
    <property type="entry name" value="PDZ domain-like"/>
    <property type="match status" value="1"/>
</dbReference>
<keyword evidence="3" id="KW-1185">Reference proteome</keyword>
<organism evidence="2 3">
    <name type="scientific">Marmota monax</name>
    <name type="common">Woodchuck</name>
    <dbReference type="NCBI Taxonomy" id="9995"/>
    <lineage>
        <taxon>Eukaryota</taxon>
        <taxon>Metazoa</taxon>
        <taxon>Chordata</taxon>
        <taxon>Craniata</taxon>
        <taxon>Vertebrata</taxon>
        <taxon>Euteleostomi</taxon>
        <taxon>Mammalia</taxon>
        <taxon>Eutheria</taxon>
        <taxon>Euarchontoglires</taxon>
        <taxon>Glires</taxon>
        <taxon>Rodentia</taxon>
        <taxon>Sciuromorpha</taxon>
        <taxon>Sciuridae</taxon>
        <taxon>Xerinae</taxon>
        <taxon>Marmotini</taxon>
        <taxon>Marmota</taxon>
    </lineage>
</organism>
<dbReference type="Gene3D" id="2.30.42.10">
    <property type="match status" value="1"/>
</dbReference>
<protein>
    <recommendedName>
        <fullName evidence="1">PDZ domain-containing protein</fullName>
    </recommendedName>
</protein>
<dbReference type="GO" id="GO:0030160">
    <property type="term" value="F:synaptic receptor adaptor activity"/>
    <property type="evidence" value="ECO:0007669"/>
    <property type="project" value="TreeGrafter"/>
</dbReference>
<dbReference type="InterPro" id="IPR001478">
    <property type="entry name" value="PDZ"/>
</dbReference>
<dbReference type="InterPro" id="IPR036034">
    <property type="entry name" value="PDZ_sf"/>
</dbReference>
<dbReference type="PANTHER" id="PTHR24135:SF17">
    <property type="entry name" value="SH3 AND MULTIPLE ANKYRIN REPEAT DOMAINS PROTEIN 2"/>
    <property type="match status" value="1"/>
</dbReference>
<evidence type="ECO:0000259" key="1">
    <source>
        <dbReference type="PROSITE" id="PS50106"/>
    </source>
</evidence>
<dbReference type="GO" id="GO:0043197">
    <property type="term" value="C:dendritic spine"/>
    <property type="evidence" value="ECO:0007669"/>
    <property type="project" value="TreeGrafter"/>
</dbReference>
<dbReference type="PROSITE" id="PS50106">
    <property type="entry name" value="PDZ"/>
    <property type="match status" value="1"/>
</dbReference>
<dbReference type="InterPro" id="IPR051569">
    <property type="entry name" value="SHANK"/>
</dbReference>
<sequence>MTSLSAISLFCTETRSDRSKKLFRHYTVGSYDGFDASSDCIIEDKTVVLQKKDNEGFGFVLRGAKADTPIEEFTPTPAFPALQYLESVDEGGVAWQAGLRTGDFLIECVRALASVQISVLLSIPPEGMCYSSGEQKDVS</sequence>
<name>A0A5E4A3D5_MARMO</name>